<evidence type="ECO:0000313" key="3">
    <source>
        <dbReference type="Proteomes" id="UP000826656"/>
    </source>
</evidence>
<organism evidence="2 3">
    <name type="scientific">Solanum tuberosum</name>
    <name type="common">Potato</name>
    <dbReference type="NCBI Taxonomy" id="4113"/>
    <lineage>
        <taxon>Eukaryota</taxon>
        <taxon>Viridiplantae</taxon>
        <taxon>Streptophyta</taxon>
        <taxon>Embryophyta</taxon>
        <taxon>Tracheophyta</taxon>
        <taxon>Spermatophyta</taxon>
        <taxon>Magnoliopsida</taxon>
        <taxon>eudicotyledons</taxon>
        <taxon>Gunneridae</taxon>
        <taxon>Pentapetalae</taxon>
        <taxon>asterids</taxon>
        <taxon>lamiids</taxon>
        <taxon>Solanales</taxon>
        <taxon>Solanaceae</taxon>
        <taxon>Solanoideae</taxon>
        <taxon>Solaneae</taxon>
        <taxon>Solanum</taxon>
    </lineage>
</organism>
<reference evidence="2 3" key="1">
    <citation type="journal article" date="2021" name="bioRxiv">
        <title>Chromosome-scale and haplotype-resolved genome assembly of a tetraploid potato cultivar.</title>
        <authorList>
            <person name="Sun H."/>
            <person name="Jiao W.-B."/>
            <person name="Krause K."/>
            <person name="Campoy J.A."/>
            <person name="Goel M."/>
            <person name="Folz-Donahue K."/>
            <person name="Kukat C."/>
            <person name="Huettel B."/>
            <person name="Schneeberger K."/>
        </authorList>
    </citation>
    <scope>NUCLEOTIDE SEQUENCE [LARGE SCALE GENOMIC DNA]</scope>
    <source>
        <strain evidence="2">SolTubOtavaFocal</strain>
        <tissue evidence="2">Leaves</tissue>
    </source>
</reference>
<dbReference type="Proteomes" id="UP000826656">
    <property type="component" value="Unassembled WGS sequence"/>
</dbReference>
<feature type="region of interest" description="Disordered" evidence="1">
    <location>
        <begin position="1"/>
        <end position="38"/>
    </location>
</feature>
<dbReference type="EMBL" id="JAIVGD010000028">
    <property type="protein sequence ID" value="KAH0738182.1"/>
    <property type="molecule type" value="Genomic_DNA"/>
</dbReference>
<gene>
    <name evidence="2" type="ORF">KY290_036887</name>
</gene>
<evidence type="ECO:0000313" key="2">
    <source>
        <dbReference type="EMBL" id="KAH0738182.1"/>
    </source>
</evidence>
<protein>
    <submittedName>
        <fullName evidence="2">Uncharacterized protein</fullName>
    </submittedName>
</protein>
<comment type="caution">
    <text evidence="2">The sequence shown here is derived from an EMBL/GenBank/DDBJ whole genome shotgun (WGS) entry which is preliminary data.</text>
</comment>
<keyword evidence="3" id="KW-1185">Reference proteome</keyword>
<evidence type="ECO:0000256" key="1">
    <source>
        <dbReference type="SAM" id="MobiDB-lite"/>
    </source>
</evidence>
<sequence length="234" mass="26546">MKMWPHTSGAMIEPPEPKVMPGRPPKCKRKAKNEPRKKYEKLSKRGVKMTCSKCHQVGHNKKACQTMLGWDNMEAIQAGNHAQVIHQCLSNHQTQKNHHCLANHQAQTSHQCLANNQAQVIHKYSVIKRHMQRHIGRGTYRGIGRGTGRGTSRSTCRAPAVALAEALEVYQVSSLINQGLWEIQHQQEDKRGPKFLVLQEKELSLWELTRMQLQQILILVISLEDSSGTVEKLS</sequence>
<name>A0ABQ7TVN7_SOLTU</name>
<proteinExistence type="predicted"/>
<accession>A0ABQ7TVN7</accession>